<dbReference type="EMBL" id="LR797823">
    <property type="protein sequence ID" value="CAB4241296.1"/>
    <property type="molecule type" value="Genomic_DNA"/>
</dbReference>
<reference evidence="1" key="1">
    <citation type="submission" date="2020-05" db="EMBL/GenBank/DDBJ databases">
        <authorList>
            <person name="Chiriac C."/>
            <person name="Salcher M."/>
            <person name="Ghai R."/>
            <person name="Kavagutti S V."/>
        </authorList>
    </citation>
    <scope>NUCLEOTIDE SEQUENCE</scope>
</reference>
<organism evidence="1">
    <name type="scientific">uncultured Caudovirales phage</name>
    <dbReference type="NCBI Taxonomy" id="2100421"/>
    <lineage>
        <taxon>Viruses</taxon>
        <taxon>Duplodnaviria</taxon>
        <taxon>Heunggongvirae</taxon>
        <taxon>Uroviricota</taxon>
        <taxon>Caudoviricetes</taxon>
        <taxon>Peduoviridae</taxon>
        <taxon>Maltschvirus</taxon>
        <taxon>Maltschvirus maltsch</taxon>
    </lineage>
</organism>
<protein>
    <submittedName>
        <fullName evidence="1">Uncharacterized protein</fullName>
    </submittedName>
</protein>
<proteinExistence type="predicted"/>
<name>A0A6J5T8Y8_9CAUD</name>
<accession>A0A6J5T8Y8</accession>
<gene>
    <name evidence="1" type="ORF">UFOVP67_39</name>
</gene>
<evidence type="ECO:0000313" key="1">
    <source>
        <dbReference type="EMBL" id="CAB4241296.1"/>
    </source>
</evidence>
<sequence length="118" mass="13759">MSNLYSSNLSYKERIQYGMPLTEEEQLELLDDACKIEELDCHPTLSWEELYMSNDQSNDLLGWVCELDELLKSYRGKDRIRFDSLKEGLHRCFAELVQEQNRQYDAAQAIGEFLGVGK</sequence>